<name>A0AAE3VGH2_9BACT</name>
<dbReference type="EMBL" id="JAUSVL010000001">
    <property type="protein sequence ID" value="MDQ0289853.1"/>
    <property type="molecule type" value="Genomic_DNA"/>
</dbReference>
<gene>
    <name evidence="3" type="ORF">J3R75_001960</name>
</gene>
<evidence type="ECO:0000313" key="4">
    <source>
        <dbReference type="Proteomes" id="UP001238163"/>
    </source>
</evidence>
<organism evidence="3 4">
    <name type="scientific">Oligosphaera ethanolica</name>
    <dbReference type="NCBI Taxonomy" id="760260"/>
    <lineage>
        <taxon>Bacteria</taxon>
        <taxon>Pseudomonadati</taxon>
        <taxon>Lentisphaerota</taxon>
        <taxon>Oligosphaeria</taxon>
        <taxon>Oligosphaerales</taxon>
        <taxon>Oligosphaeraceae</taxon>
        <taxon>Oligosphaera</taxon>
    </lineage>
</organism>
<sequence>MADTTLSPELLAAIRSMEVRGVDHLPVVAAFCNAIHLQDIVNGFVDTRMDVKPGAIVQAMVLDTLSGRSPLYHLESFMEEQDSELLLGEKHAAHNFSDTNIGRALDAIFAAGSSNMLTEIAISACKTFHINCSHLSFDTTSISVWGEYANYDKSDDAPADDGTPRAPCVTYGHSKDHNPDLKQVMAELLCVERGVPIFGRCIDGNASDKTNNNKMLTKISSLMAKHGLGQGAFTYVADSALVTEPNLELLSSTPFVTRLPGVYRECDRVVGEAVDAGKWVELGTLSELPSPVSRPCSDYRVAESHVTLYGMKYRAVIVHSDSHDRRMQKRLEKAVNASRQNLEKQLKKQECEFFCQADAEKAAEALRKRSDHMHALDVEVIQTEANKRGRPPKNGNIQTRPKYTLKTTIRKKEEGVKREEERAGCFVLLTNIPLAGDGAMDAKSLFLAYKGQYGVENNFAFLKDPLIVNDMFLKKAERIDVLGIILILSLLIWRLIERSMRNHLANTGGTLVGLNQQLTKRPTAYAMSTKFRGLQIMLVQGTRMLARDLSDDVTAYLEALGLTMEVFTTPGYACKPVLKERS</sequence>
<dbReference type="InterPro" id="IPR025457">
    <property type="entry name" value="DUF4277"/>
</dbReference>
<dbReference type="InterPro" id="IPR047654">
    <property type="entry name" value="IS1634_transpos"/>
</dbReference>
<dbReference type="NCBIfam" id="NF033559">
    <property type="entry name" value="transpos_IS1634"/>
    <property type="match status" value="1"/>
</dbReference>
<dbReference type="PANTHER" id="PTHR34614">
    <property type="match status" value="1"/>
</dbReference>
<evidence type="ECO:0000256" key="1">
    <source>
        <dbReference type="SAM" id="Phobius"/>
    </source>
</evidence>
<keyword evidence="1" id="KW-0472">Membrane</keyword>
<keyword evidence="1" id="KW-0812">Transmembrane</keyword>
<dbReference type="AlphaFoldDB" id="A0AAE3VGH2"/>
<feature type="domain" description="DUF4277" evidence="2">
    <location>
        <begin position="18"/>
        <end position="121"/>
    </location>
</feature>
<keyword evidence="1" id="KW-1133">Transmembrane helix</keyword>
<evidence type="ECO:0000259" key="2">
    <source>
        <dbReference type="Pfam" id="PF14104"/>
    </source>
</evidence>
<dbReference type="Proteomes" id="UP001238163">
    <property type="component" value="Unassembled WGS sequence"/>
</dbReference>
<dbReference type="PANTHER" id="PTHR34614:SF2">
    <property type="entry name" value="TRANSPOSASE IS4-LIKE DOMAIN-CONTAINING PROTEIN"/>
    <property type="match status" value="1"/>
</dbReference>
<proteinExistence type="predicted"/>
<dbReference type="Pfam" id="PF14104">
    <property type="entry name" value="DUF4277"/>
    <property type="match status" value="1"/>
</dbReference>
<dbReference type="RefSeq" id="WP_307261297.1">
    <property type="nucleotide sequence ID" value="NZ_JAUSVL010000001.1"/>
</dbReference>
<protein>
    <submittedName>
        <fullName evidence="3">Transposase</fullName>
    </submittedName>
</protein>
<accession>A0AAE3VGH2</accession>
<keyword evidence="4" id="KW-1185">Reference proteome</keyword>
<evidence type="ECO:0000313" key="3">
    <source>
        <dbReference type="EMBL" id="MDQ0289853.1"/>
    </source>
</evidence>
<reference evidence="3" key="1">
    <citation type="submission" date="2023-07" db="EMBL/GenBank/DDBJ databases">
        <title>Genomic Encyclopedia of Type Strains, Phase IV (KMG-IV): sequencing the most valuable type-strain genomes for metagenomic binning, comparative biology and taxonomic classification.</title>
        <authorList>
            <person name="Goeker M."/>
        </authorList>
    </citation>
    <scope>NUCLEOTIDE SEQUENCE</scope>
    <source>
        <strain evidence="3">DSM 24202</strain>
    </source>
</reference>
<comment type="caution">
    <text evidence="3">The sequence shown here is derived from an EMBL/GenBank/DDBJ whole genome shotgun (WGS) entry which is preliminary data.</text>
</comment>
<feature type="transmembrane region" description="Helical" evidence="1">
    <location>
        <begin position="479"/>
        <end position="496"/>
    </location>
</feature>